<evidence type="ECO:0000313" key="1">
    <source>
        <dbReference type="EMBL" id="PZP56193.1"/>
    </source>
</evidence>
<name>A0A2W5FMD9_9BACT</name>
<organism evidence="1 2">
    <name type="scientific">Micavibrio aeruginosavorus</name>
    <dbReference type="NCBI Taxonomy" id="349221"/>
    <lineage>
        <taxon>Bacteria</taxon>
        <taxon>Pseudomonadati</taxon>
        <taxon>Bdellovibrionota</taxon>
        <taxon>Bdellovibrionia</taxon>
        <taxon>Bdellovibrionales</taxon>
        <taxon>Pseudobdellovibrionaceae</taxon>
        <taxon>Micavibrio</taxon>
    </lineage>
</organism>
<protein>
    <recommendedName>
        <fullName evidence="3">HAD family hydrolase</fullName>
    </recommendedName>
</protein>
<dbReference type="Gene3D" id="3.40.50.1000">
    <property type="entry name" value="HAD superfamily/HAD-like"/>
    <property type="match status" value="1"/>
</dbReference>
<accession>A0A2W5FMD9</accession>
<proteinExistence type="predicted"/>
<comment type="caution">
    <text evidence="1">The sequence shown here is derived from an EMBL/GenBank/DDBJ whole genome shotgun (WGS) entry which is preliminary data.</text>
</comment>
<dbReference type="EMBL" id="QFOT01000034">
    <property type="protein sequence ID" value="PZP56193.1"/>
    <property type="molecule type" value="Genomic_DNA"/>
</dbReference>
<gene>
    <name evidence="1" type="ORF">DI586_04465</name>
</gene>
<dbReference type="Proteomes" id="UP000249739">
    <property type="component" value="Unassembled WGS sequence"/>
</dbReference>
<evidence type="ECO:0000313" key="2">
    <source>
        <dbReference type="Proteomes" id="UP000249739"/>
    </source>
</evidence>
<evidence type="ECO:0008006" key="3">
    <source>
        <dbReference type="Google" id="ProtNLM"/>
    </source>
</evidence>
<dbReference type="InterPro" id="IPR023214">
    <property type="entry name" value="HAD_sf"/>
</dbReference>
<dbReference type="InterPro" id="IPR036412">
    <property type="entry name" value="HAD-like_sf"/>
</dbReference>
<dbReference type="AlphaFoldDB" id="A0A2W5FMD9"/>
<reference evidence="1 2" key="1">
    <citation type="submission" date="2017-08" db="EMBL/GenBank/DDBJ databases">
        <title>Infants hospitalized years apart are colonized by the same room-sourced microbial strains.</title>
        <authorList>
            <person name="Brooks B."/>
            <person name="Olm M.R."/>
            <person name="Firek B.A."/>
            <person name="Baker R."/>
            <person name="Thomas B.C."/>
            <person name="Morowitz M.J."/>
            <person name="Banfield J.F."/>
        </authorList>
    </citation>
    <scope>NUCLEOTIDE SEQUENCE [LARGE SCALE GENOMIC DNA]</scope>
    <source>
        <strain evidence="1">S2_006_000_R2_64</strain>
    </source>
</reference>
<dbReference type="SUPFAM" id="SSF56784">
    <property type="entry name" value="HAD-like"/>
    <property type="match status" value="1"/>
</dbReference>
<sequence>MRSPLPEQTPIKTLVILDKDNCELDTLEVFGALEATLAKIARSRQLPIELLHDLTREAEGEHRFNDAVSLIDHMNEIEPRFKTGKKKHIKSDISAKEDWLKKTSKLSTFYPGVLDTLKAWHDSGTNVVTKTDCERLPLIRRIWLTAINAYNDNQLKTPYEIISLYDHIYCKPSLGEPDNADEFDSYLRQFCQTSDVPPSFAAALNQHITVFRDGHKPSQSHMNVILENYPTRREHILYIGDNYKDGLEAQTVEPAVDFAWARYGADWKPQVRNFYSKVGSKSYRYGVEEIASMLELHGVNVRLVLETSLSDVLKHFDFQSGWNLPRRTLEDALKTDQQAARNPALYRVSMPRLGQ</sequence>